<organism evidence="2 3">
    <name type="scientific">Ajellomyces capsulatus</name>
    <name type="common">Darling's disease fungus</name>
    <name type="synonym">Histoplasma capsulatum</name>
    <dbReference type="NCBI Taxonomy" id="5037"/>
    <lineage>
        <taxon>Eukaryota</taxon>
        <taxon>Fungi</taxon>
        <taxon>Dikarya</taxon>
        <taxon>Ascomycota</taxon>
        <taxon>Pezizomycotina</taxon>
        <taxon>Eurotiomycetes</taxon>
        <taxon>Eurotiomycetidae</taxon>
        <taxon>Onygenales</taxon>
        <taxon>Ajellomycetaceae</taxon>
        <taxon>Histoplasma</taxon>
    </lineage>
</organism>
<evidence type="ECO:0000313" key="3">
    <source>
        <dbReference type="Proteomes" id="UP000663671"/>
    </source>
</evidence>
<gene>
    <name evidence="2" type="ORF">I7I51_06480</name>
</gene>
<reference evidence="2" key="1">
    <citation type="submission" date="2021-01" db="EMBL/GenBank/DDBJ databases">
        <title>Chromosome-level genome assembly of a human fungal pathogen reveals clustering of transcriptionally co-regulated genes.</title>
        <authorList>
            <person name="Voorhies M."/>
            <person name="Cohen S."/>
            <person name="Shea T.P."/>
            <person name="Petrus S."/>
            <person name="Munoz J.F."/>
            <person name="Poplawski S."/>
            <person name="Goldman W.E."/>
            <person name="Michael T."/>
            <person name="Cuomo C.A."/>
            <person name="Sil A."/>
            <person name="Beyhan S."/>
        </authorList>
    </citation>
    <scope>NUCLEOTIDE SEQUENCE</scope>
    <source>
        <strain evidence="2">WU24</strain>
    </source>
</reference>
<dbReference type="Proteomes" id="UP000663671">
    <property type="component" value="Chromosome 3"/>
</dbReference>
<feature type="region of interest" description="Disordered" evidence="1">
    <location>
        <begin position="35"/>
        <end position="99"/>
    </location>
</feature>
<evidence type="ECO:0000313" key="2">
    <source>
        <dbReference type="EMBL" id="QSS65634.1"/>
    </source>
</evidence>
<protein>
    <submittedName>
        <fullName evidence="2">Uncharacterized protein</fullName>
    </submittedName>
</protein>
<evidence type="ECO:0000256" key="1">
    <source>
        <dbReference type="SAM" id="MobiDB-lite"/>
    </source>
</evidence>
<sequence length="139" mass="16039">MIEERETEGTERGHIKIKSKKELFTETDEVKLETRNIRERASHGFPSRLEMGSVTGSKLNESRNIESTPREGSCMKVLPKEKTSGNHHRRQVPVADPDDRIWKRNKQREKAKRKDVKSLALKVESMGIQQTTCNLKVNK</sequence>
<dbReference type="EMBL" id="CP069115">
    <property type="protein sequence ID" value="QSS65634.1"/>
    <property type="molecule type" value="Genomic_DNA"/>
</dbReference>
<accession>A0A8A1MLU5</accession>
<dbReference type="AlphaFoldDB" id="A0A8A1MLU5"/>
<dbReference type="VEuPathDB" id="FungiDB:I7I51_06480"/>
<proteinExistence type="predicted"/>
<name>A0A8A1MLU5_AJECA</name>